<protein>
    <submittedName>
        <fullName evidence="7">Uncharacterized protein</fullName>
    </submittedName>
</protein>
<keyword evidence="2 4" id="KW-0342">GTP-binding</keyword>
<proteinExistence type="predicted"/>
<keyword evidence="8" id="KW-1185">Reference proteome</keyword>
<dbReference type="OrthoDB" id="5817230at2759"/>
<keyword evidence="5" id="KW-0460">Magnesium</keyword>
<comment type="caution">
    <text evidence="7">The sequence shown here is derived from an EMBL/GenBank/DDBJ whole genome shotgun (WGS) entry which is preliminary data.</text>
</comment>
<dbReference type="GO" id="GO:0005834">
    <property type="term" value="C:heterotrimeric G-protein complex"/>
    <property type="evidence" value="ECO:0007669"/>
    <property type="project" value="TreeGrafter"/>
</dbReference>
<feature type="binding site" evidence="5">
    <location>
        <position position="122"/>
    </location>
    <ligand>
        <name>Mg(2+)</name>
        <dbReference type="ChEBI" id="CHEBI:18420"/>
    </ligand>
</feature>
<dbReference type="Gene3D" id="3.40.50.300">
    <property type="entry name" value="P-loop containing nucleotide triphosphate hydrolases"/>
    <property type="match status" value="1"/>
</dbReference>
<evidence type="ECO:0000256" key="4">
    <source>
        <dbReference type="PIRSR" id="PIRSR601019-1"/>
    </source>
</evidence>
<dbReference type="SUPFAM" id="SSF52540">
    <property type="entry name" value="P-loop containing nucleoside triphosphate hydrolases"/>
    <property type="match status" value="1"/>
</dbReference>
<dbReference type="PANTHER" id="PTHR10218">
    <property type="entry name" value="GTP-BINDING PROTEIN ALPHA SUBUNIT"/>
    <property type="match status" value="1"/>
</dbReference>
<dbReference type="InParanoid" id="A0A409WV72"/>
<dbReference type="GO" id="GO:0046872">
    <property type="term" value="F:metal ion binding"/>
    <property type="evidence" value="ECO:0007669"/>
    <property type="project" value="UniProtKB-KW"/>
</dbReference>
<feature type="non-terminal residue" evidence="7">
    <location>
        <position position="1"/>
    </location>
</feature>
<dbReference type="GO" id="GO:0003924">
    <property type="term" value="F:GTPase activity"/>
    <property type="evidence" value="ECO:0007669"/>
    <property type="project" value="InterPro"/>
</dbReference>
<keyword evidence="1 4" id="KW-0547">Nucleotide-binding</keyword>
<dbReference type="GO" id="GO:0005737">
    <property type="term" value="C:cytoplasm"/>
    <property type="evidence" value="ECO:0007669"/>
    <property type="project" value="TreeGrafter"/>
</dbReference>
<dbReference type="PRINTS" id="PR00318">
    <property type="entry name" value="GPROTEINA"/>
</dbReference>
<dbReference type="Proteomes" id="UP000284842">
    <property type="component" value="Unassembled WGS sequence"/>
</dbReference>
<dbReference type="InterPro" id="IPR011025">
    <property type="entry name" value="GproteinA_insert"/>
</dbReference>
<feature type="region of interest" description="Disordered" evidence="6">
    <location>
        <begin position="1"/>
        <end position="46"/>
    </location>
</feature>
<dbReference type="SUPFAM" id="SSF47895">
    <property type="entry name" value="Transducin (alpha subunit), insertion domain"/>
    <property type="match status" value="1"/>
</dbReference>
<dbReference type="STRING" id="181874.A0A409WV72"/>
<dbReference type="PROSITE" id="PS51882">
    <property type="entry name" value="G_ALPHA"/>
    <property type="match status" value="1"/>
</dbReference>
<dbReference type="PANTHER" id="PTHR10218:SF360">
    <property type="entry name" value="GUANINE NUCLEOTIDE-BINDING PROTEIN SUBUNIT ALPHA HOMOLOG"/>
    <property type="match status" value="1"/>
</dbReference>
<dbReference type="GO" id="GO:0031683">
    <property type="term" value="F:G-protein beta/gamma-subunit complex binding"/>
    <property type="evidence" value="ECO:0007669"/>
    <property type="project" value="InterPro"/>
</dbReference>
<feature type="compositionally biased region" description="Gly residues" evidence="6">
    <location>
        <begin position="19"/>
        <end position="46"/>
    </location>
</feature>
<dbReference type="GO" id="GO:0001664">
    <property type="term" value="F:G protein-coupled receptor binding"/>
    <property type="evidence" value="ECO:0007669"/>
    <property type="project" value="TreeGrafter"/>
</dbReference>
<organism evidence="7 8">
    <name type="scientific">Panaeolus cyanescens</name>
    <dbReference type="NCBI Taxonomy" id="181874"/>
    <lineage>
        <taxon>Eukaryota</taxon>
        <taxon>Fungi</taxon>
        <taxon>Dikarya</taxon>
        <taxon>Basidiomycota</taxon>
        <taxon>Agaricomycotina</taxon>
        <taxon>Agaricomycetes</taxon>
        <taxon>Agaricomycetidae</taxon>
        <taxon>Agaricales</taxon>
        <taxon>Agaricineae</taxon>
        <taxon>Galeropsidaceae</taxon>
        <taxon>Panaeolus</taxon>
    </lineage>
</organism>
<dbReference type="AlphaFoldDB" id="A0A409WV72"/>
<evidence type="ECO:0000313" key="7">
    <source>
        <dbReference type="EMBL" id="PPQ82402.1"/>
    </source>
</evidence>
<dbReference type="GO" id="GO:0007188">
    <property type="term" value="P:adenylate cyclase-modulating G protein-coupled receptor signaling pathway"/>
    <property type="evidence" value="ECO:0007669"/>
    <property type="project" value="TreeGrafter"/>
</dbReference>
<reference evidence="7 8" key="1">
    <citation type="journal article" date="2018" name="Evol. Lett.">
        <title>Horizontal gene cluster transfer increased hallucinogenic mushroom diversity.</title>
        <authorList>
            <person name="Reynolds H.T."/>
            <person name="Vijayakumar V."/>
            <person name="Gluck-Thaler E."/>
            <person name="Korotkin H.B."/>
            <person name="Matheny P.B."/>
            <person name="Slot J.C."/>
        </authorList>
    </citation>
    <scope>NUCLEOTIDE SEQUENCE [LARGE SCALE GENOMIC DNA]</scope>
    <source>
        <strain evidence="7 8">2629</strain>
    </source>
</reference>
<gene>
    <name evidence="7" type="ORF">CVT24_002297</name>
</gene>
<sequence length="182" mass="19538">GGGGGALVPQRRADNGNENGIGGNGDNNGNGNGVGGGNNNGGGGGGGSARLAEVTRLIARTLVVAVDLIEYLWTHEVVKGLVRRRRIRLDDSGAYFLNNIARISDPEFIPNNDDILHVRLQTLGVMEHTFPISTGGKTYDWKLYDVGGARGQRRAWIPYFDDATAIIFLGKPSFSLELRMMN</sequence>
<evidence type="ECO:0000256" key="6">
    <source>
        <dbReference type="SAM" id="MobiDB-lite"/>
    </source>
</evidence>
<feature type="binding site" evidence="4">
    <location>
        <begin position="91"/>
        <end position="92"/>
    </location>
    <ligand>
        <name>GTP</name>
        <dbReference type="ChEBI" id="CHEBI:37565"/>
    </ligand>
</feature>
<dbReference type="EMBL" id="NHTK01005167">
    <property type="protein sequence ID" value="PPQ82402.1"/>
    <property type="molecule type" value="Genomic_DNA"/>
</dbReference>
<evidence type="ECO:0000256" key="5">
    <source>
        <dbReference type="PIRSR" id="PIRSR601019-2"/>
    </source>
</evidence>
<dbReference type="Gene3D" id="1.10.400.10">
    <property type="entry name" value="GI Alpha 1, domain 2-like"/>
    <property type="match status" value="1"/>
</dbReference>
<evidence type="ECO:0000256" key="3">
    <source>
        <dbReference type="ARBA" id="ARBA00023224"/>
    </source>
</evidence>
<evidence type="ECO:0000256" key="2">
    <source>
        <dbReference type="ARBA" id="ARBA00023134"/>
    </source>
</evidence>
<name>A0A409WV72_9AGAR</name>
<keyword evidence="3" id="KW-0807">Transducer</keyword>
<evidence type="ECO:0000256" key="1">
    <source>
        <dbReference type="ARBA" id="ARBA00022741"/>
    </source>
</evidence>
<evidence type="ECO:0000313" key="8">
    <source>
        <dbReference type="Proteomes" id="UP000284842"/>
    </source>
</evidence>
<dbReference type="GO" id="GO:0005525">
    <property type="term" value="F:GTP binding"/>
    <property type="evidence" value="ECO:0007669"/>
    <property type="project" value="UniProtKB-KW"/>
</dbReference>
<keyword evidence="5" id="KW-0479">Metal-binding</keyword>
<feature type="binding site" evidence="4">
    <location>
        <begin position="116"/>
        <end position="122"/>
    </location>
    <ligand>
        <name>GTP</name>
        <dbReference type="ChEBI" id="CHEBI:37565"/>
    </ligand>
</feature>
<dbReference type="InterPro" id="IPR001019">
    <property type="entry name" value="Gprotein_alpha_su"/>
</dbReference>
<dbReference type="Pfam" id="PF00503">
    <property type="entry name" value="G-alpha"/>
    <property type="match status" value="1"/>
</dbReference>
<dbReference type="InterPro" id="IPR027417">
    <property type="entry name" value="P-loop_NTPase"/>
</dbReference>
<accession>A0A409WV72</accession>